<dbReference type="AlphaFoldDB" id="X1TDX2"/>
<feature type="region of interest" description="Disordered" evidence="1">
    <location>
        <begin position="1"/>
        <end position="22"/>
    </location>
</feature>
<evidence type="ECO:0000313" key="2">
    <source>
        <dbReference type="EMBL" id="GAI89551.1"/>
    </source>
</evidence>
<gene>
    <name evidence="2" type="ORF">S12H4_32293</name>
</gene>
<sequence length="114" mass="12018">MPERKVTISATAPSNPNTGDGWIHATTRVEKTWDGTAWEVVSATKSGQATGAKGAIVQVDFAIAFSSIPRVALATHSDVGVWLTEVAAGYFKWTNNSKGADVIIDWIATNAGNS</sequence>
<name>X1TDX2_9ZZZZ</name>
<evidence type="ECO:0008006" key="3">
    <source>
        <dbReference type="Google" id="ProtNLM"/>
    </source>
</evidence>
<accession>X1TDX2</accession>
<proteinExistence type="predicted"/>
<dbReference type="EMBL" id="BARW01018925">
    <property type="protein sequence ID" value="GAI89551.1"/>
    <property type="molecule type" value="Genomic_DNA"/>
</dbReference>
<evidence type="ECO:0000256" key="1">
    <source>
        <dbReference type="SAM" id="MobiDB-lite"/>
    </source>
</evidence>
<protein>
    <recommendedName>
        <fullName evidence="3">H-type lectin domain-containing protein</fullName>
    </recommendedName>
</protein>
<organism evidence="2">
    <name type="scientific">marine sediment metagenome</name>
    <dbReference type="NCBI Taxonomy" id="412755"/>
    <lineage>
        <taxon>unclassified sequences</taxon>
        <taxon>metagenomes</taxon>
        <taxon>ecological metagenomes</taxon>
    </lineage>
</organism>
<feature type="compositionally biased region" description="Polar residues" evidence="1">
    <location>
        <begin position="8"/>
        <end position="18"/>
    </location>
</feature>
<comment type="caution">
    <text evidence="2">The sequence shown here is derived from an EMBL/GenBank/DDBJ whole genome shotgun (WGS) entry which is preliminary data.</text>
</comment>
<reference evidence="2" key="1">
    <citation type="journal article" date="2014" name="Front. Microbiol.">
        <title>High frequency of phylogenetically diverse reductive dehalogenase-homologous genes in deep subseafloor sedimentary metagenomes.</title>
        <authorList>
            <person name="Kawai M."/>
            <person name="Futagami T."/>
            <person name="Toyoda A."/>
            <person name="Takaki Y."/>
            <person name="Nishi S."/>
            <person name="Hori S."/>
            <person name="Arai W."/>
            <person name="Tsubouchi T."/>
            <person name="Morono Y."/>
            <person name="Uchiyama I."/>
            <person name="Ito T."/>
            <person name="Fujiyama A."/>
            <person name="Inagaki F."/>
            <person name="Takami H."/>
        </authorList>
    </citation>
    <scope>NUCLEOTIDE SEQUENCE</scope>
    <source>
        <strain evidence="2">Expedition CK06-06</strain>
    </source>
</reference>